<evidence type="ECO:0000256" key="2">
    <source>
        <dbReference type="ARBA" id="ARBA00022491"/>
    </source>
</evidence>
<evidence type="ECO:0000256" key="5">
    <source>
        <dbReference type="ARBA" id="ARBA00023163"/>
    </source>
</evidence>
<dbReference type="InterPro" id="IPR036271">
    <property type="entry name" value="Tet_transcr_reg_TetR-rel_C_sf"/>
</dbReference>
<dbReference type="NCBIfam" id="NF001978">
    <property type="entry name" value="PRK00767.1"/>
    <property type="match status" value="1"/>
</dbReference>
<dbReference type="PROSITE" id="PS01081">
    <property type="entry name" value="HTH_TETR_1"/>
    <property type="match status" value="1"/>
</dbReference>
<dbReference type="HAMAP" id="MF_00768">
    <property type="entry name" value="HTH_type_BetI"/>
    <property type="match status" value="1"/>
</dbReference>
<evidence type="ECO:0000256" key="7">
    <source>
        <dbReference type="HAMAP-Rule" id="MF_00768"/>
    </source>
</evidence>
<dbReference type="InterPro" id="IPR001647">
    <property type="entry name" value="HTH_TetR"/>
</dbReference>
<dbReference type="InterPro" id="IPR023772">
    <property type="entry name" value="DNA-bd_HTH_TetR-type_CS"/>
</dbReference>
<dbReference type="InterPro" id="IPR017757">
    <property type="entry name" value="Tscrpt_rep_BetI"/>
</dbReference>
<feature type="DNA-binding region" description="H-T-H motif" evidence="7 8">
    <location>
        <begin position="31"/>
        <end position="50"/>
    </location>
</feature>
<evidence type="ECO:0000313" key="11">
    <source>
        <dbReference type="Proteomes" id="UP001549031"/>
    </source>
</evidence>
<dbReference type="NCBIfam" id="TIGR03384">
    <property type="entry name" value="betaine_BetI"/>
    <property type="match status" value="1"/>
</dbReference>
<dbReference type="SUPFAM" id="SSF46689">
    <property type="entry name" value="Homeodomain-like"/>
    <property type="match status" value="1"/>
</dbReference>
<dbReference type="RefSeq" id="WP_247242145.1">
    <property type="nucleotide sequence ID" value="NZ_JALJRA010000001.1"/>
</dbReference>
<accession>A0ABV2H0X6</accession>
<keyword evidence="2 7" id="KW-0678">Repressor</keyword>
<organism evidence="10 11">
    <name type="scientific">Pseudorhizobium tarimense</name>
    <dbReference type="NCBI Taxonomy" id="1079109"/>
    <lineage>
        <taxon>Bacteria</taxon>
        <taxon>Pseudomonadati</taxon>
        <taxon>Pseudomonadota</taxon>
        <taxon>Alphaproteobacteria</taxon>
        <taxon>Hyphomicrobiales</taxon>
        <taxon>Rhizobiaceae</taxon>
        <taxon>Rhizobium/Agrobacterium group</taxon>
        <taxon>Pseudorhizobium</taxon>
    </lineage>
</organism>
<dbReference type="PRINTS" id="PR00455">
    <property type="entry name" value="HTHTETR"/>
</dbReference>
<keyword evidence="11" id="KW-1185">Reference proteome</keyword>
<dbReference type="Pfam" id="PF00440">
    <property type="entry name" value="TetR_N"/>
    <property type="match status" value="1"/>
</dbReference>
<keyword evidence="5 7" id="KW-0804">Transcription</keyword>
<dbReference type="InterPro" id="IPR009057">
    <property type="entry name" value="Homeodomain-like_sf"/>
</dbReference>
<dbReference type="PANTHER" id="PTHR30055:SF228">
    <property type="entry name" value="TRANSCRIPTIONAL REGULATOR-RELATED"/>
    <property type="match status" value="1"/>
</dbReference>
<keyword evidence="4 7" id="KW-0238">DNA-binding</keyword>
<reference evidence="10 11" key="1">
    <citation type="submission" date="2024-06" db="EMBL/GenBank/DDBJ databases">
        <title>Genomic Encyclopedia of Type Strains, Phase IV (KMG-IV): sequencing the most valuable type-strain genomes for metagenomic binning, comparative biology and taxonomic classification.</title>
        <authorList>
            <person name="Goeker M."/>
        </authorList>
    </citation>
    <scope>NUCLEOTIDE SEQUENCE [LARGE SCALE GENOMIC DNA]</scope>
    <source>
        <strain evidence="10 11">DSM 105042</strain>
    </source>
</reference>
<dbReference type="InterPro" id="IPR050109">
    <property type="entry name" value="HTH-type_TetR-like_transc_reg"/>
</dbReference>
<comment type="function">
    <text evidence="7">Repressor involved in choline regulation of the bet genes.</text>
</comment>
<feature type="domain" description="HTH tetR-type" evidence="9">
    <location>
        <begin position="8"/>
        <end position="68"/>
    </location>
</feature>
<evidence type="ECO:0000256" key="6">
    <source>
        <dbReference type="ARBA" id="ARBA00024936"/>
    </source>
</evidence>
<dbReference type="SUPFAM" id="SSF48498">
    <property type="entry name" value="Tetracyclin repressor-like, C-terminal domain"/>
    <property type="match status" value="1"/>
</dbReference>
<sequence length="212" mass="23572">MPRIGMEPLRRKALVDATLRTIGQQGSLDVTMSEIAREAGVSPALAHHYFGSKQQLLVATIRSLLARLRTDAVAALENVETPRERLSAIIRVSFQADQFAPETVAAWLAFYVEAQRSEEVRRLLIIYARRLRSNLLDSLERLCPPDDAARIAEGVAAMIDGLYIRQSLRSAPIGSTASVTLTEDYLDLQLRPFLRQDEPGTLAPNPSHRRGE</sequence>
<evidence type="ECO:0000256" key="3">
    <source>
        <dbReference type="ARBA" id="ARBA00023015"/>
    </source>
</evidence>
<dbReference type="PROSITE" id="PS50977">
    <property type="entry name" value="HTH_TETR_2"/>
    <property type="match status" value="1"/>
</dbReference>
<dbReference type="EMBL" id="JBEPLJ010000001">
    <property type="protein sequence ID" value="MET3584109.1"/>
    <property type="molecule type" value="Genomic_DNA"/>
</dbReference>
<comment type="pathway">
    <text evidence="1 7">Amine and polyamine biosynthesis; betaine biosynthesis via choline pathway [regulation].</text>
</comment>
<evidence type="ECO:0000256" key="1">
    <source>
        <dbReference type="ARBA" id="ARBA00004719"/>
    </source>
</evidence>
<dbReference type="InterPro" id="IPR039538">
    <property type="entry name" value="BetI_C"/>
</dbReference>
<comment type="function">
    <text evidence="6">Repressor involved in the biosynthesis of the osmoprotectant glycine betaine. It represses transcription of the choline transporter BetT and the genes of BetAB involved in the synthesis of glycine betaine.</text>
</comment>
<proteinExistence type="inferred from homology"/>
<evidence type="ECO:0000256" key="4">
    <source>
        <dbReference type="ARBA" id="ARBA00023125"/>
    </source>
</evidence>
<dbReference type="PANTHER" id="PTHR30055">
    <property type="entry name" value="HTH-TYPE TRANSCRIPTIONAL REGULATOR RUTR"/>
    <property type="match status" value="1"/>
</dbReference>
<evidence type="ECO:0000259" key="9">
    <source>
        <dbReference type="PROSITE" id="PS50977"/>
    </source>
</evidence>
<evidence type="ECO:0000256" key="8">
    <source>
        <dbReference type="PROSITE-ProRule" id="PRU00335"/>
    </source>
</evidence>
<comment type="caution">
    <text evidence="10">The sequence shown here is derived from an EMBL/GenBank/DDBJ whole genome shotgun (WGS) entry which is preliminary data.</text>
</comment>
<dbReference type="Proteomes" id="UP001549031">
    <property type="component" value="Unassembled WGS sequence"/>
</dbReference>
<dbReference type="Pfam" id="PF13977">
    <property type="entry name" value="TetR_C_6"/>
    <property type="match status" value="1"/>
</dbReference>
<evidence type="ECO:0000313" key="10">
    <source>
        <dbReference type="EMBL" id="MET3584109.1"/>
    </source>
</evidence>
<protein>
    <recommendedName>
        <fullName evidence="7">HTH-type transcriptional regulator BetI</fullName>
    </recommendedName>
</protein>
<name>A0ABV2H0X6_9HYPH</name>
<dbReference type="Gene3D" id="1.10.357.10">
    <property type="entry name" value="Tetracycline Repressor, domain 2"/>
    <property type="match status" value="1"/>
</dbReference>
<gene>
    <name evidence="7" type="primary">betI</name>
    <name evidence="10" type="ORF">ABID21_000201</name>
</gene>
<keyword evidence="3 7" id="KW-0805">Transcription regulation</keyword>